<dbReference type="AlphaFoldDB" id="A0A212THK1"/>
<proteinExistence type="predicted"/>
<feature type="region of interest" description="Disordered" evidence="1">
    <location>
        <begin position="30"/>
        <end position="87"/>
    </location>
</feature>
<dbReference type="RefSeq" id="WP_088842563.1">
    <property type="nucleotide sequence ID" value="NZ_FYEW01000001.1"/>
</dbReference>
<feature type="compositionally biased region" description="Low complexity" evidence="1">
    <location>
        <begin position="46"/>
        <end position="63"/>
    </location>
</feature>
<dbReference type="Proteomes" id="UP000198131">
    <property type="component" value="Unassembled WGS sequence"/>
</dbReference>
<name>A0A212THK1_9BACT</name>
<dbReference type="OrthoDB" id="884723at2"/>
<sequence>MASNLNYLDPSLLPLEDKLQAYLQAEKELQRAVAESASLSHPAPQPDATSGPAADAAAHSGTAPTSDGVFEQRPPTGSYDQAGDEMHEQLQNLRDDLETLRRDIINMLPVRDEWIKVNLGYGPSRVGAFQETDTSAGASAEAGAEPTYQLRVVI</sequence>
<accession>A0A212THK1</accession>
<dbReference type="EMBL" id="FYEW01000001">
    <property type="protein sequence ID" value="SNC65537.1"/>
    <property type="molecule type" value="Genomic_DNA"/>
</dbReference>
<evidence type="ECO:0000313" key="2">
    <source>
        <dbReference type="EMBL" id="SNC65537.1"/>
    </source>
</evidence>
<evidence type="ECO:0000256" key="1">
    <source>
        <dbReference type="SAM" id="MobiDB-lite"/>
    </source>
</evidence>
<reference evidence="3" key="1">
    <citation type="submission" date="2017-06" db="EMBL/GenBank/DDBJ databases">
        <authorList>
            <person name="Varghese N."/>
            <person name="Submissions S."/>
        </authorList>
    </citation>
    <scope>NUCLEOTIDE SEQUENCE [LARGE SCALE GENOMIC DNA]</scope>
    <source>
        <strain evidence="3">DSM 11116</strain>
    </source>
</reference>
<evidence type="ECO:0000313" key="3">
    <source>
        <dbReference type="Proteomes" id="UP000198131"/>
    </source>
</evidence>
<organism evidence="2 3">
    <name type="scientific">Hymenobacter gelipurpurascens</name>
    <dbReference type="NCBI Taxonomy" id="89968"/>
    <lineage>
        <taxon>Bacteria</taxon>
        <taxon>Pseudomonadati</taxon>
        <taxon>Bacteroidota</taxon>
        <taxon>Cytophagia</taxon>
        <taxon>Cytophagales</taxon>
        <taxon>Hymenobacteraceae</taxon>
        <taxon>Hymenobacter</taxon>
    </lineage>
</organism>
<keyword evidence="3" id="KW-1185">Reference proteome</keyword>
<protein>
    <submittedName>
        <fullName evidence="2">Uncharacterized protein</fullName>
    </submittedName>
</protein>
<gene>
    <name evidence="2" type="ORF">SAMN06265337_1316</name>
</gene>